<dbReference type="PANTHER" id="PTHR34222">
    <property type="entry name" value="GAG_PRE-INTEGRS DOMAIN-CONTAINING PROTEIN"/>
    <property type="match status" value="1"/>
</dbReference>
<dbReference type="Proteomes" id="UP000619265">
    <property type="component" value="Unassembled WGS sequence"/>
</dbReference>
<evidence type="ECO:0000313" key="3">
    <source>
        <dbReference type="Proteomes" id="UP000619265"/>
    </source>
</evidence>
<comment type="caution">
    <text evidence="2">The sequence shown here is derived from an EMBL/GenBank/DDBJ whole genome shotgun (WGS) entry which is preliminary data.</text>
</comment>
<sequence>MVENARIFKFLAGLNDEFDEVRGRILGRQPLPPLGEVFSEVRREDCRRNVMMKKKEDETVENSALVAANPAPYCATSTDLSTANISAQRSYSNQRRFEDKPRVWCDYCNKPRHTRETCWKLHGKPANWKSSKSGTSGSNYIAPRVNETKANFLSAEQVDHLLQLLKSTPTSGPPTGSLAQTGPTLGEDDWQC</sequence>
<dbReference type="EMBL" id="LIHL02000009">
    <property type="protein sequence ID" value="KAF5460261.1"/>
    <property type="molecule type" value="Genomic_DNA"/>
</dbReference>
<protein>
    <submittedName>
        <fullName evidence="2">Uncharacterized protein</fullName>
    </submittedName>
</protein>
<reference evidence="2" key="2">
    <citation type="submission" date="2020-03" db="EMBL/GenBank/DDBJ databases">
        <title>Walnut 2.0.</title>
        <authorList>
            <person name="Marrano A."/>
            <person name="Britton M."/>
            <person name="Zimin A.V."/>
            <person name="Zaini P.A."/>
            <person name="Workman R."/>
            <person name="Puiu D."/>
            <person name="Bianco L."/>
            <person name="Allen B.J."/>
            <person name="Troggio M."/>
            <person name="Leslie C.A."/>
            <person name="Timp W."/>
            <person name="Dendekar A."/>
            <person name="Salzberg S.L."/>
            <person name="Neale D.B."/>
        </authorList>
    </citation>
    <scope>NUCLEOTIDE SEQUENCE</scope>
    <source>
        <tissue evidence="2">Leaves</tissue>
    </source>
</reference>
<evidence type="ECO:0000256" key="1">
    <source>
        <dbReference type="SAM" id="MobiDB-lite"/>
    </source>
</evidence>
<name>A0A833TI44_JUGRE</name>
<dbReference type="Gramene" id="Jr09_06980_p1">
    <property type="protein sequence ID" value="cds.Jr09_06980_p1"/>
    <property type="gene ID" value="Jr09_06980"/>
</dbReference>
<feature type="compositionally biased region" description="Polar residues" evidence="1">
    <location>
        <begin position="166"/>
        <end position="183"/>
    </location>
</feature>
<accession>A0A833TI44</accession>
<feature type="region of interest" description="Disordered" evidence="1">
    <location>
        <begin position="166"/>
        <end position="192"/>
    </location>
</feature>
<gene>
    <name evidence="2" type="ORF">F2P56_020144</name>
</gene>
<reference evidence="2" key="1">
    <citation type="submission" date="2015-10" db="EMBL/GenBank/DDBJ databases">
        <authorList>
            <person name="Martinez-Garcia P.J."/>
            <person name="Crepeau M.W."/>
            <person name="Puiu D."/>
            <person name="Gonzalez-Ibeas D."/>
            <person name="Whalen J."/>
            <person name="Stevens K."/>
            <person name="Paul R."/>
            <person name="Butterfield T."/>
            <person name="Britton M."/>
            <person name="Reagan R."/>
            <person name="Chakraborty S."/>
            <person name="Walawage S.L."/>
            <person name="Vasquez-Gross H.A."/>
            <person name="Cardeno C."/>
            <person name="Famula R."/>
            <person name="Pratt K."/>
            <person name="Kuruganti S."/>
            <person name="Aradhya M.K."/>
            <person name="Leslie C.A."/>
            <person name="Dandekar A.M."/>
            <person name="Salzberg S.L."/>
            <person name="Wegrzyn J.L."/>
            <person name="Langley C.H."/>
            <person name="Neale D.B."/>
        </authorList>
    </citation>
    <scope>NUCLEOTIDE SEQUENCE</scope>
    <source>
        <tissue evidence="2">Leaves</tissue>
    </source>
</reference>
<dbReference type="PANTHER" id="PTHR34222:SF40">
    <property type="match status" value="1"/>
</dbReference>
<dbReference type="AlphaFoldDB" id="A0A833TI44"/>
<evidence type="ECO:0000313" key="2">
    <source>
        <dbReference type="EMBL" id="KAF5460261.1"/>
    </source>
</evidence>
<proteinExistence type="predicted"/>
<organism evidence="2 3">
    <name type="scientific">Juglans regia</name>
    <name type="common">English walnut</name>
    <dbReference type="NCBI Taxonomy" id="51240"/>
    <lineage>
        <taxon>Eukaryota</taxon>
        <taxon>Viridiplantae</taxon>
        <taxon>Streptophyta</taxon>
        <taxon>Embryophyta</taxon>
        <taxon>Tracheophyta</taxon>
        <taxon>Spermatophyta</taxon>
        <taxon>Magnoliopsida</taxon>
        <taxon>eudicotyledons</taxon>
        <taxon>Gunneridae</taxon>
        <taxon>Pentapetalae</taxon>
        <taxon>rosids</taxon>
        <taxon>fabids</taxon>
        <taxon>Fagales</taxon>
        <taxon>Juglandaceae</taxon>
        <taxon>Juglans</taxon>
    </lineage>
</organism>